<reference evidence="2" key="1">
    <citation type="journal article" date="2019" name="Int. J. Syst. Evol. Microbiol.">
        <title>The Global Catalogue of Microorganisms (GCM) 10K type strain sequencing project: providing services to taxonomists for standard genome sequencing and annotation.</title>
        <authorList>
            <consortium name="The Broad Institute Genomics Platform"/>
            <consortium name="The Broad Institute Genome Sequencing Center for Infectious Disease"/>
            <person name="Wu L."/>
            <person name="Ma J."/>
        </authorList>
    </citation>
    <scope>NUCLEOTIDE SEQUENCE [LARGE SCALE GENOMIC DNA]</scope>
    <source>
        <strain evidence="2">JCM 17441</strain>
    </source>
</reference>
<keyword evidence="2" id="KW-1185">Reference proteome</keyword>
<evidence type="ECO:0000313" key="1">
    <source>
        <dbReference type="EMBL" id="GAA4244376.1"/>
    </source>
</evidence>
<name>A0ABP8CWW6_9ACTN</name>
<comment type="caution">
    <text evidence="1">The sequence shown here is derived from an EMBL/GenBank/DDBJ whole genome shotgun (WGS) entry which is preliminary data.</text>
</comment>
<gene>
    <name evidence="1" type="ORF">GCM10022255_007200</name>
</gene>
<proteinExistence type="predicted"/>
<sequence length="89" mass="10027">MTFRAVRAGYGIELDIQPAYEQVRLRLRAAAGGPELVQLDLTGVRTVGTDRTHGHELLRVDFPYDAPAATLWLRMKPDVFLHWSYDSTG</sequence>
<dbReference type="Proteomes" id="UP001500620">
    <property type="component" value="Unassembled WGS sequence"/>
</dbReference>
<organism evidence="1 2">
    <name type="scientific">Dactylosporangium darangshiense</name>
    <dbReference type="NCBI Taxonomy" id="579108"/>
    <lineage>
        <taxon>Bacteria</taxon>
        <taxon>Bacillati</taxon>
        <taxon>Actinomycetota</taxon>
        <taxon>Actinomycetes</taxon>
        <taxon>Micromonosporales</taxon>
        <taxon>Micromonosporaceae</taxon>
        <taxon>Dactylosporangium</taxon>
    </lineage>
</organism>
<dbReference type="EMBL" id="BAABAT010000001">
    <property type="protein sequence ID" value="GAA4244376.1"/>
    <property type="molecule type" value="Genomic_DNA"/>
</dbReference>
<protein>
    <submittedName>
        <fullName evidence="1">Uncharacterized protein</fullName>
    </submittedName>
</protein>
<accession>A0ABP8CWW6</accession>
<evidence type="ECO:0000313" key="2">
    <source>
        <dbReference type="Proteomes" id="UP001500620"/>
    </source>
</evidence>